<evidence type="ECO:0000313" key="3">
    <source>
        <dbReference type="Proteomes" id="UP000286912"/>
    </source>
</evidence>
<organism evidence="2 3">
    <name type="scientific">Vreelandella populi</name>
    <dbReference type="NCBI Taxonomy" id="2498858"/>
    <lineage>
        <taxon>Bacteria</taxon>
        <taxon>Pseudomonadati</taxon>
        <taxon>Pseudomonadota</taxon>
        <taxon>Gammaproteobacteria</taxon>
        <taxon>Oceanospirillales</taxon>
        <taxon>Halomonadaceae</taxon>
        <taxon>Vreelandella</taxon>
    </lineage>
</organism>
<accession>A0A433LFN8</accession>
<dbReference type="Proteomes" id="UP000286912">
    <property type="component" value="Unassembled WGS sequence"/>
</dbReference>
<dbReference type="RefSeq" id="WP_126981473.1">
    <property type="nucleotide sequence ID" value="NZ_RZHD01000003.1"/>
</dbReference>
<reference evidence="2 3" key="1">
    <citation type="submission" date="2018-12" db="EMBL/GenBank/DDBJ databases">
        <title>three novel Halomonas strain isolated from plants.</title>
        <authorList>
            <person name="Sun C."/>
        </authorList>
    </citation>
    <scope>NUCLEOTIDE SEQUENCE [LARGE SCALE GENOMIC DNA]</scope>
    <source>
        <strain evidence="2 3">RC</strain>
    </source>
</reference>
<protein>
    <submittedName>
        <fullName evidence="2">Uncharacterized protein</fullName>
    </submittedName>
</protein>
<feature type="region of interest" description="Disordered" evidence="1">
    <location>
        <begin position="25"/>
        <end position="93"/>
    </location>
</feature>
<feature type="compositionally biased region" description="Basic and acidic residues" evidence="1">
    <location>
        <begin position="56"/>
        <end position="70"/>
    </location>
</feature>
<proteinExistence type="predicted"/>
<sequence>MVELIIGLFVMLIGGLGVLFTQRNTARKKADDANRTAAYERAAREMEQRINTSQQKAREEAQHVQRENEQHQSAGTRPDAFGDSRLHDRQNRR</sequence>
<evidence type="ECO:0000313" key="2">
    <source>
        <dbReference type="EMBL" id="RUR48809.1"/>
    </source>
</evidence>
<evidence type="ECO:0000256" key="1">
    <source>
        <dbReference type="SAM" id="MobiDB-lite"/>
    </source>
</evidence>
<dbReference type="EMBL" id="RZHD01000003">
    <property type="protein sequence ID" value="RUR48809.1"/>
    <property type="molecule type" value="Genomic_DNA"/>
</dbReference>
<feature type="compositionally biased region" description="Basic and acidic residues" evidence="1">
    <location>
        <begin position="80"/>
        <end position="93"/>
    </location>
</feature>
<dbReference type="AlphaFoldDB" id="A0A433LFN8"/>
<keyword evidence="3" id="KW-1185">Reference proteome</keyword>
<comment type="caution">
    <text evidence="2">The sequence shown here is derived from an EMBL/GenBank/DDBJ whole genome shotgun (WGS) entry which is preliminary data.</text>
</comment>
<gene>
    <name evidence="2" type="ORF">ELY37_02865</name>
</gene>
<dbReference type="OrthoDB" id="9994342at2"/>
<name>A0A433LFN8_9GAMM</name>